<dbReference type="GO" id="GO:0016407">
    <property type="term" value="F:acetyltransferase activity"/>
    <property type="evidence" value="ECO:0007669"/>
    <property type="project" value="InterPro"/>
</dbReference>
<dbReference type="GO" id="GO:0005829">
    <property type="term" value="C:cytosol"/>
    <property type="evidence" value="ECO:0007669"/>
    <property type="project" value="TreeGrafter"/>
</dbReference>
<evidence type="ECO:0000256" key="6">
    <source>
        <dbReference type="ARBA" id="ARBA00055587"/>
    </source>
</evidence>
<evidence type="ECO:0000256" key="1">
    <source>
        <dbReference type="ARBA" id="ARBA00007274"/>
    </source>
</evidence>
<accession>A0A0C1W683</accession>
<dbReference type="RefSeq" id="WP_020196350.1">
    <property type="nucleotide sequence ID" value="NZ_BAOH01000051.1"/>
</dbReference>
<reference evidence="9 10" key="1">
    <citation type="submission" date="2014-07" db="EMBL/GenBank/DDBJ databases">
        <title>Unique and conserved regions in Vibrio harveyi and related species in comparison with the shrimp pathogen Vibrio harveyi CAIM 1792.</title>
        <authorList>
            <person name="Espinoza-Valles I."/>
            <person name="Vora G."/>
            <person name="Leekitcharoenphon P."/>
            <person name="Ussery D."/>
            <person name="Hoj L."/>
            <person name="Gomez-Gil B."/>
        </authorList>
    </citation>
    <scope>NUCLEOTIDE SEQUENCE [LARGE SCALE GENOMIC DNA]</scope>
    <source>
        <strain evidence="10">CAIM 1854 / LMG 25443</strain>
    </source>
</reference>
<gene>
    <name evidence="9" type="ORF">H735_17180</name>
</gene>
<dbReference type="AlphaFoldDB" id="A0A0C1W683"/>
<dbReference type="SMART" id="SM01266">
    <property type="entry name" value="Mac"/>
    <property type="match status" value="1"/>
</dbReference>
<keyword evidence="5" id="KW-0012">Acyltransferase</keyword>
<keyword evidence="4" id="KW-0677">Repeat</keyword>
<dbReference type="CDD" id="cd03357">
    <property type="entry name" value="LbH_MAT_GAT"/>
    <property type="match status" value="1"/>
</dbReference>
<dbReference type="FunFam" id="2.160.10.10:FF:000025">
    <property type="entry name" value="Hexapeptide-repeat containing-acetyltransferase"/>
    <property type="match status" value="1"/>
</dbReference>
<dbReference type="PATRIC" id="fig|1229493.5.peg.2587"/>
<evidence type="ECO:0000313" key="9">
    <source>
        <dbReference type="EMBL" id="KIF51887.1"/>
    </source>
</evidence>
<dbReference type="InterPro" id="IPR018357">
    <property type="entry name" value="Hexapep_transf_CS"/>
</dbReference>
<evidence type="ECO:0000256" key="3">
    <source>
        <dbReference type="ARBA" id="ARBA00022679"/>
    </source>
</evidence>
<dbReference type="GO" id="GO:0008374">
    <property type="term" value="F:O-acyltransferase activity"/>
    <property type="evidence" value="ECO:0007669"/>
    <property type="project" value="TreeGrafter"/>
</dbReference>
<dbReference type="Proteomes" id="UP000031586">
    <property type="component" value="Unassembled WGS sequence"/>
</dbReference>
<comment type="similarity">
    <text evidence="1">Belongs to the transferase hexapeptide repeat family.</text>
</comment>
<evidence type="ECO:0000256" key="2">
    <source>
        <dbReference type="ARBA" id="ARBA00022458"/>
    </source>
</evidence>
<evidence type="ECO:0000259" key="8">
    <source>
        <dbReference type="SMART" id="SM01266"/>
    </source>
</evidence>
<dbReference type="InterPro" id="IPR011004">
    <property type="entry name" value="Trimer_LpxA-like_sf"/>
</dbReference>
<dbReference type="SUPFAM" id="SSF51161">
    <property type="entry name" value="Trimeric LpxA-like enzymes"/>
    <property type="match status" value="1"/>
</dbReference>
<dbReference type="Gene3D" id="2.160.10.10">
    <property type="entry name" value="Hexapeptide repeat proteins"/>
    <property type="match status" value="1"/>
</dbReference>
<dbReference type="Pfam" id="PF00132">
    <property type="entry name" value="Hexapep"/>
    <property type="match status" value="1"/>
</dbReference>
<dbReference type="InterPro" id="IPR051159">
    <property type="entry name" value="Hexapeptide_acetyltransf"/>
</dbReference>
<dbReference type="EMBL" id="JPRD01000028">
    <property type="protein sequence ID" value="KIF51887.1"/>
    <property type="molecule type" value="Genomic_DNA"/>
</dbReference>
<comment type="caution">
    <text evidence="9">The sequence shown here is derived from an EMBL/GenBank/DDBJ whole genome shotgun (WGS) entry which is preliminary data.</text>
</comment>
<dbReference type="InterPro" id="IPR024688">
    <property type="entry name" value="Mac_dom"/>
</dbReference>
<dbReference type="PANTHER" id="PTHR23416">
    <property type="entry name" value="SIALIC ACID SYNTHASE-RELATED"/>
    <property type="match status" value="1"/>
</dbReference>
<evidence type="ECO:0000313" key="10">
    <source>
        <dbReference type="Proteomes" id="UP000031586"/>
    </source>
</evidence>
<protein>
    <recommendedName>
        <fullName evidence="7">Nodulation protein L</fullName>
    </recommendedName>
</protein>
<evidence type="ECO:0000256" key="5">
    <source>
        <dbReference type="ARBA" id="ARBA00023315"/>
    </source>
</evidence>
<evidence type="ECO:0000256" key="7">
    <source>
        <dbReference type="ARBA" id="ARBA00067695"/>
    </source>
</evidence>
<name>A0A0C1W683_9VIBR</name>
<comment type="function">
    <text evidence="6">Acetyltransferase implicated in the O-acetylation of Nod factors.</text>
</comment>
<keyword evidence="3 9" id="KW-0808">Transferase</keyword>
<keyword evidence="2" id="KW-0536">Nodulation</keyword>
<dbReference type="Pfam" id="PF12464">
    <property type="entry name" value="Mac"/>
    <property type="match status" value="1"/>
</dbReference>
<proteinExistence type="inferred from homology"/>
<evidence type="ECO:0000256" key="4">
    <source>
        <dbReference type="ARBA" id="ARBA00022737"/>
    </source>
</evidence>
<sequence>MSALELMRSGKVYNCLDEELQLMRERTCELTFNFNHEPNAAKRHALLVEIGVNLGDGACIQAPLQLSYGCNLSVGSHTYINWDAIIIDNGQVTIGANVMIGPRVQIYTAAHALETEQRLAGDETAKPVTIRDKVWIGGGAIIMPGVTIGEEAVIGAGSVVTKDVAPGDRVAGNPARSIKKNDKLVSRRNRKPERFNGL</sequence>
<organism evidence="9 10">
    <name type="scientific">Vibrio owensii CAIM 1854 = LMG 25443</name>
    <dbReference type="NCBI Taxonomy" id="1229493"/>
    <lineage>
        <taxon>Bacteria</taxon>
        <taxon>Pseudomonadati</taxon>
        <taxon>Pseudomonadota</taxon>
        <taxon>Gammaproteobacteria</taxon>
        <taxon>Vibrionales</taxon>
        <taxon>Vibrionaceae</taxon>
        <taxon>Vibrio</taxon>
    </lineage>
</organism>
<dbReference type="InterPro" id="IPR001451">
    <property type="entry name" value="Hexapep"/>
</dbReference>
<dbReference type="PANTHER" id="PTHR23416:SF23">
    <property type="entry name" value="ACETYLTRANSFERASE C18B11.09C-RELATED"/>
    <property type="match status" value="1"/>
</dbReference>
<dbReference type="PROSITE" id="PS00101">
    <property type="entry name" value="HEXAPEP_TRANSFERASES"/>
    <property type="match status" value="1"/>
</dbReference>
<feature type="domain" description="Maltose/galactoside acetyltransferase" evidence="8">
    <location>
        <begin position="4"/>
        <end position="56"/>
    </location>
</feature>